<dbReference type="RefSeq" id="WP_100264949.1">
    <property type="nucleotide sequence ID" value="NZ_CP018800.1"/>
</dbReference>
<evidence type="ECO:0000259" key="2">
    <source>
        <dbReference type="PROSITE" id="PS50110"/>
    </source>
</evidence>
<dbReference type="Pfam" id="PF00072">
    <property type="entry name" value="Response_reg"/>
    <property type="match status" value="1"/>
</dbReference>
<evidence type="ECO:0000256" key="1">
    <source>
        <dbReference type="PROSITE-ProRule" id="PRU00169"/>
    </source>
</evidence>
<dbReference type="Gene3D" id="3.40.50.2300">
    <property type="match status" value="1"/>
</dbReference>
<accession>A0A2K8L6M5</accession>
<name>A0A2K8L6M5_9PROT</name>
<dbReference type="SUPFAM" id="SSF52172">
    <property type="entry name" value="CheY-like"/>
    <property type="match status" value="1"/>
</dbReference>
<proteinExistence type="predicted"/>
<dbReference type="EMBL" id="CP018800">
    <property type="protein sequence ID" value="ATX81491.1"/>
    <property type="molecule type" value="Genomic_DNA"/>
</dbReference>
<keyword evidence="4" id="KW-1185">Reference proteome</keyword>
<feature type="domain" description="Response regulatory" evidence="2">
    <location>
        <begin position="4"/>
        <end position="126"/>
    </location>
</feature>
<evidence type="ECO:0000313" key="3">
    <source>
        <dbReference type="EMBL" id="ATX81491.1"/>
    </source>
</evidence>
<keyword evidence="1" id="KW-0597">Phosphoprotein</keyword>
<dbReference type="OrthoDB" id="5296622at2"/>
<dbReference type="AlphaFoldDB" id="A0A2K8L6M5"/>
<reference evidence="3 4" key="1">
    <citation type="submission" date="2016-12" db="EMBL/GenBank/DDBJ databases">
        <title>Isolation and genomic insights into novel planktonic Zetaproteobacteria from stratified waters of the Chesapeake Bay.</title>
        <authorList>
            <person name="McAllister S.M."/>
            <person name="Kato S."/>
            <person name="Chan C.S."/>
            <person name="Chiu B.K."/>
            <person name="Field E.K."/>
        </authorList>
    </citation>
    <scope>NUCLEOTIDE SEQUENCE [LARGE SCALE GENOMIC DNA]</scope>
    <source>
        <strain evidence="3 4">CP-8</strain>
    </source>
</reference>
<dbReference type="SMART" id="SM00448">
    <property type="entry name" value="REC"/>
    <property type="match status" value="1"/>
</dbReference>
<evidence type="ECO:0000313" key="4">
    <source>
        <dbReference type="Proteomes" id="UP000231637"/>
    </source>
</evidence>
<gene>
    <name evidence="3" type="ORF">Ga0123462_0621</name>
</gene>
<sequence>MEIKALIIDDEDSVQSILTAFLNRYVSEKGMQSSITSMSDPVKSLFELTTHGGEYQLILLDVRIPKLSGDEIYSSLEQVNPDILGRILFVTGYPEDLHDRFPDKKFNILQKPFRYNSFSDKLDELFH</sequence>
<dbReference type="Proteomes" id="UP000231637">
    <property type="component" value="Chromosome"/>
</dbReference>
<feature type="modified residue" description="4-aspartylphosphate" evidence="1">
    <location>
        <position position="61"/>
    </location>
</feature>
<dbReference type="GO" id="GO:0000160">
    <property type="term" value="P:phosphorelay signal transduction system"/>
    <property type="evidence" value="ECO:0007669"/>
    <property type="project" value="InterPro"/>
</dbReference>
<dbReference type="KEGG" id="mfn:Ga0123462_0621"/>
<dbReference type="InterPro" id="IPR001789">
    <property type="entry name" value="Sig_transdc_resp-reg_receiver"/>
</dbReference>
<organism evidence="3 4">
    <name type="scientific">Mariprofundus ferrinatatus</name>
    <dbReference type="NCBI Taxonomy" id="1921087"/>
    <lineage>
        <taxon>Bacteria</taxon>
        <taxon>Pseudomonadati</taxon>
        <taxon>Pseudomonadota</taxon>
        <taxon>Candidatius Mariprofundia</taxon>
        <taxon>Mariprofundales</taxon>
        <taxon>Mariprofundaceae</taxon>
        <taxon>Mariprofundus</taxon>
    </lineage>
</organism>
<dbReference type="InterPro" id="IPR011006">
    <property type="entry name" value="CheY-like_superfamily"/>
</dbReference>
<protein>
    <submittedName>
        <fullName evidence="3">CheY chemotaxis protein or a CheY-like REC (Receiver) domain</fullName>
    </submittedName>
</protein>
<dbReference type="PROSITE" id="PS50110">
    <property type="entry name" value="RESPONSE_REGULATORY"/>
    <property type="match status" value="1"/>
</dbReference>